<name>A0ABR3M5X3_9TELE</name>
<proteinExistence type="predicted"/>
<comment type="caution">
    <text evidence="1">The sequence shown here is derived from an EMBL/GenBank/DDBJ whole genome shotgun (WGS) entry which is preliminary data.</text>
</comment>
<dbReference type="Proteomes" id="UP001558613">
    <property type="component" value="Unassembled WGS sequence"/>
</dbReference>
<sequence length="49" mass="5086">MSAVGSSCWGSSEGQILVHVLQKLALPTRSQSDMAVESLAAEILKGIGE</sequence>
<keyword evidence="2" id="KW-1185">Reference proteome</keyword>
<protein>
    <submittedName>
        <fullName evidence="1">Uncharacterized protein</fullName>
    </submittedName>
</protein>
<evidence type="ECO:0000313" key="1">
    <source>
        <dbReference type="EMBL" id="KAL1259098.1"/>
    </source>
</evidence>
<reference evidence="1 2" key="1">
    <citation type="submission" date="2023-09" db="EMBL/GenBank/DDBJ databases">
        <authorList>
            <person name="Wang M."/>
        </authorList>
    </citation>
    <scope>NUCLEOTIDE SEQUENCE [LARGE SCALE GENOMIC DNA]</scope>
    <source>
        <strain evidence="1">GT-2023</strain>
        <tissue evidence="1">Liver</tissue>
    </source>
</reference>
<evidence type="ECO:0000313" key="2">
    <source>
        <dbReference type="Proteomes" id="UP001558613"/>
    </source>
</evidence>
<organism evidence="1 2">
    <name type="scientific">Cirrhinus molitorella</name>
    <name type="common">mud carp</name>
    <dbReference type="NCBI Taxonomy" id="172907"/>
    <lineage>
        <taxon>Eukaryota</taxon>
        <taxon>Metazoa</taxon>
        <taxon>Chordata</taxon>
        <taxon>Craniata</taxon>
        <taxon>Vertebrata</taxon>
        <taxon>Euteleostomi</taxon>
        <taxon>Actinopterygii</taxon>
        <taxon>Neopterygii</taxon>
        <taxon>Teleostei</taxon>
        <taxon>Ostariophysi</taxon>
        <taxon>Cypriniformes</taxon>
        <taxon>Cyprinidae</taxon>
        <taxon>Labeoninae</taxon>
        <taxon>Labeonini</taxon>
        <taxon>Cirrhinus</taxon>
    </lineage>
</organism>
<accession>A0ABR3M5X3</accession>
<dbReference type="EMBL" id="JAYMGO010000016">
    <property type="protein sequence ID" value="KAL1259098.1"/>
    <property type="molecule type" value="Genomic_DNA"/>
</dbReference>
<gene>
    <name evidence="1" type="ORF">QQF64_009675</name>
</gene>